<comment type="caution">
    <text evidence="1">The sequence shown here is derived from an EMBL/GenBank/DDBJ whole genome shotgun (WGS) entry which is preliminary data.</text>
</comment>
<organism evidence="1 2">
    <name type="scientific">Smallanthus sonchifolius</name>
    <dbReference type="NCBI Taxonomy" id="185202"/>
    <lineage>
        <taxon>Eukaryota</taxon>
        <taxon>Viridiplantae</taxon>
        <taxon>Streptophyta</taxon>
        <taxon>Embryophyta</taxon>
        <taxon>Tracheophyta</taxon>
        <taxon>Spermatophyta</taxon>
        <taxon>Magnoliopsida</taxon>
        <taxon>eudicotyledons</taxon>
        <taxon>Gunneridae</taxon>
        <taxon>Pentapetalae</taxon>
        <taxon>asterids</taxon>
        <taxon>campanulids</taxon>
        <taxon>Asterales</taxon>
        <taxon>Asteraceae</taxon>
        <taxon>Asteroideae</taxon>
        <taxon>Heliantheae alliance</taxon>
        <taxon>Millerieae</taxon>
        <taxon>Smallanthus</taxon>
    </lineage>
</organism>
<reference evidence="2" key="1">
    <citation type="journal article" date="2022" name="Mol. Ecol. Resour.">
        <title>The genomes of chicory, endive, great burdock and yacon provide insights into Asteraceae palaeo-polyploidization history and plant inulin production.</title>
        <authorList>
            <person name="Fan W."/>
            <person name="Wang S."/>
            <person name="Wang H."/>
            <person name="Wang A."/>
            <person name="Jiang F."/>
            <person name="Liu H."/>
            <person name="Zhao H."/>
            <person name="Xu D."/>
            <person name="Zhang Y."/>
        </authorList>
    </citation>
    <scope>NUCLEOTIDE SEQUENCE [LARGE SCALE GENOMIC DNA]</scope>
    <source>
        <strain evidence="2">cv. Yunnan</strain>
    </source>
</reference>
<reference evidence="1 2" key="2">
    <citation type="journal article" date="2022" name="Mol. Ecol. Resour.">
        <title>The genomes of chicory, endive, great burdock and yacon provide insights into Asteraceae paleo-polyploidization history and plant inulin production.</title>
        <authorList>
            <person name="Fan W."/>
            <person name="Wang S."/>
            <person name="Wang H."/>
            <person name="Wang A."/>
            <person name="Jiang F."/>
            <person name="Liu H."/>
            <person name="Zhao H."/>
            <person name="Xu D."/>
            <person name="Zhang Y."/>
        </authorList>
    </citation>
    <scope>NUCLEOTIDE SEQUENCE [LARGE SCALE GENOMIC DNA]</scope>
    <source>
        <strain evidence="2">cv. Yunnan</strain>
        <tissue evidence="1">Leaves</tissue>
    </source>
</reference>
<evidence type="ECO:0000313" key="1">
    <source>
        <dbReference type="EMBL" id="KAI3805077.1"/>
    </source>
</evidence>
<name>A0ACB9IDC7_9ASTR</name>
<proteinExistence type="predicted"/>
<accession>A0ACB9IDC7</accession>
<keyword evidence="2" id="KW-1185">Reference proteome</keyword>
<protein>
    <submittedName>
        <fullName evidence="1">Uncharacterized protein</fullName>
    </submittedName>
</protein>
<gene>
    <name evidence="1" type="ORF">L1987_27114</name>
</gene>
<dbReference type="EMBL" id="CM042026">
    <property type="protein sequence ID" value="KAI3805077.1"/>
    <property type="molecule type" value="Genomic_DNA"/>
</dbReference>
<evidence type="ECO:0000313" key="2">
    <source>
        <dbReference type="Proteomes" id="UP001056120"/>
    </source>
</evidence>
<dbReference type="Proteomes" id="UP001056120">
    <property type="component" value="Linkage Group LG09"/>
</dbReference>
<sequence length="208" mass="24609">MGDYNEEEQGKTEKEHVLAREKEDEEYKADHLNTYFENFSLTPETLDSNEIILKNLVFKDFGQCIYLLKCLEDTEFIFKYKNSLSTKCDEMVSWFLHIFLSMGSDRPIPPYTDNNRKAALLDHFLVVNKEGGQKILTNRNMWGLVAKYLGFDTDEGYMMRIVYAQYLDMLEYNYKNRDQKIMKAEDNQEEKNEEANKEINAKPDLNEK</sequence>